<evidence type="ECO:0000313" key="1">
    <source>
        <dbReference type="EMBL" id="EDX77889.1"/>
    </source>
</evidence>
<evidence type="ECO:0000313" key="2">
    <source>
        <dbReference type="Proteomes" id="UP000003835"/>
    </source>
</evidence>
<organism evidence="1 2">
    <name type="scientific">Coleofasciculus chthonoplastes PCC 7420</name>
    <dbReference type="NCBI Taxonomy" id="118168"/>
    <lineage>
        <taxon>Bacteria</taxon>
        <taxon>Bacillati</taxon>
        <taxon>Cyanobacteriota</taxon>
        <taxon>Cyanophyceae</taxon>
        <taxon>Coleofasciculales</taxon>
        <taxon>Coleofasciculaceae</taxon>
        <taxon>Coleofasciculus</taxon>
    </lineage>
</organism>
<reference evidence="1 2" key="1">
    <citation type="submission" date="2008-07" db="EMBL/GenBank/DDBJ databases">
        <authorList>
            <person name="Tandeau de Marsac N."/>
            <person name="Ferriera S."/>
            <person name="Johnson J."/>
            <person name="Kravitz S."/>
            <person name="Beeson K."/>
            <person name="Sutton G."/>
            <person name="Rogers Y.-H."/>
            <person name="Friedman R."/>
            <person name="Frazier M."/>
            <person name="Venter J.C."/>
        </authorList>
    </citation>
    <scope>NUCLEOTIDE SEQUENCE [LARGE SCALE GENOMIC DNA]</scope>
    <source>
        <strain evidence="1 2">PCC 7420</strain>
    </source>
</reference>
<sequence length="45" mass="5233">MNQTLYAPLVGINQYPDPKLRLCSYKQDIEVVEQYLKARVAQDGY</sequence>
<name>B4VIC6_9CYAN</name>
<dbReference type="EMBL" id="DS989842">
    <property type="protein sequence ID" value="EDX77889.1"/>
    <property type="molecule type" value="Genomic_DNA"/>
</dbReference>
<accession>B4VIC6</accession>
<protein>
    <submittedName>
        <fullName evidence="1">Uncharacterized protein</fullName>
    </submittedName>
</protein>
<dbReference type="AlphaFoldDB" id="B4VIC6"/>
<dbReference type="HOGENOM" id="CLU_3198432_0_0_3"/>
<dbReference type="OrthoDB" id="8447555at2"/>
<dbReference type="RefSeq" id="WP_006098325.1">
    <property type="nucleotide sequence ID" value="NZ_DS989842.1"/>
</dbReference>
<proteinExistence type="predicted"/>
<dbReference type="Proteomes" id="UP000003835">
    <property type="component" value="Unassembled WGS sequence"/>
</dbReference>
<gene>
    <name evidence="1" type="ORF">MC7420_7627</name>
</gene>
<keyword evidence="2" id="KW-1185">Reference proteome</keyword>